<feature type="domain" description="SGNH hydrolase-type esterase" evidence="2">
    <location>
        <begin position="46"/>
        <end position="200"/>
    </location>
</feature>
<sequence length="573" mass="62735">MISLLRDLFLAVFFLGAALHAAAEVGRDVAAVFQRAKKGAPLCYVALGGSITQSGKGWIGDWLKEEFPESHVTVFNSGMSATGSALGVFRVGRDVINYQPDLVAIEYCVNDGGLSDEDAVRNMESLIVRLKSLPYPPAILILEAAAEGGVNLSRHRKVAEHYGLLEIDFQKAVDEELEESESEWSRFFGDAVHPNREGNQFYREVMVEALTPYLNSVPEGISRSLPKPLSVKPLILDGRIVPLTGLSNEEGWSGESSLPFWWDKFFNGVLSAEEPGTVLKIPFRGTRVGIYAAMDKSYGSFYASVDGGVPDHVFTNTRGGYLYRIFAKDLEPQDHELTIVLPQESDPETRMNGPVKLGYLLLAGERGATREKAAMGPISSDVMAGLSFEQVPLNGWSWSGPYRLETEASDALPFLDVLFLPERDPNGVEWTLMGETENEKLNLAELTGEEEPSVVYLQGSLQSESGGSVLLGIQVDYYAKMWVNGELVAGIDGMHGNPNGYVYVLVFLDPGENEVFVKVAAGSKGHKFALALSEIGPTVEASGFMPDFNEAEEELSWCSENTEVTVSYREVDQ</sequence>
<keyword evidence="1" id="KW-0732">Signal</keyword>
<comment type="caution">
    <text evidence="3">The sequence shown here is derived from an EMBL/GenBank/DDBJ whole genome shotgun (WGS) entry which is preliminary data.</text>
</comment>
<name>A0A7X1AZF0_9BACT</name>
<organism evidence="3 4">
    <name type="scientific">Puniceicoccus vermicola</name>
    <dbReference type="NCBI Taxonomy" id="388746"/>
    <lineage>
        <taxon>Bacteria</taxon>
        <taxon>Pseudomonadati</taxon>
        <taxon>Verrucomicrobiota</taxon>
        <taxon>Opitutia</taxon>
        <taxon>Puniceicoccales</taxon>
        <taxon>Puniceicoccaceae</taxon>
        <taxon>Puniceicoccus</taxon>
    </lineage>
</organism>
<evidence type="ECO:0000313" key="4">
    <source>
        <dbReference type="Proteomes" id="UP000525652"/>
    </source>
</evidence>
<feature type="signal peptide" evidence="1">
    <location>
        <begin position="1"/>
        <end position="23"/>
    </location>
</feature>
<dbReference type="CDD" id="cd00229">
    <property type="entry name" value="SGNH_hydrolase"/>
    <property type="match status" value="1"/>
</dbReference>
<dbReference type="PANTHER" id="PTHR34407:SF1">
    <property type="entry name" value="SGNH HYDROLASE-TYPE ESTERASE DOMAIN-CONTAINING PROTEIN"/>
    <property type="match status" value="1"/>
</dbReference>
<dbReference type="InterPro" id="IPR008979">
    <property type="entry name" value="Galactose-bd-like_sf"/>
</dbReference>
<evidence type="ECO:0000256" key="1">
    <source>
        <dbReference type="SAM" id="SignalP"/>
    </source>
</evidence>
<reference evidence="3 4" key="1">
    <citation type="submission" date="2020-07" db="EMBL/GenBank/DDBJ databases">
        <authorList>
            <person name="Feng X."/>
        </authorList>
    </citation>
    <scope>NUCLEOTIDE SEQUENCE [LARGE SCALE GENOMIC DNA]</scope>
    <source>
        <strain evidence="3 4">JCM14086</strain>
    </source>
</reference>
<dbReference type="InterPro" id="IPR013830">
    <property type="entry name" value="SGNH_hydro"/>
</dbReference>
<dbReference type="Pfam" id="PF13472">
    <property type="entry name" value="Lipase_GDSL_2"/>
    <property type="match status" value="1"/>
</dbReference>
<dbReference type="EMBL" id="JACHVA010000101">
    <property type="protein sequence ID" value="MBC2602759.1"/>
    <property type="molecule type" value="Genomic_DNA"/>
</dbReference>
<accession>A0A7X1AZF0</accession>
<gene>
    <name evidence="3" type="ORF">H5P30_13325</name>
</gene>
<dbReference type="SUPFAM" id="SSF52266">
    <property type="entry name" value="SGNH hydrolase"/>
    <property type="match status" value="1"/>
</dbReference>
<dbReference type="InterPro" id="IPR036514">
    <property type="entry name" value="SGNH_hydro_sf"/>
</dbReference>
<proteinExistence type="predicted"/>
<dbReference type="RefSeq" id="WP_185693424.1">
    <property type="nucleotide sequence ID" value="NZ_JACHVA010000101.1"/>
</dbReference>
<dbReference type="GO" id="GO:0016788">
    <property type="term" value="F:hydrolase activity, acting on ester bonds"/>
    <property type="evidence" value="ECO:0007669"/>
    <property type="project" value="UniProtKB-ARBA"/>
</dbReference>
<dbReference type="Gene3D" id="3.40.50.1110">
    <property type="entry name" value="SGNH hydrolase"/>
    <property type="match status" value="1"/>
</dbReference>
<feature type="chain" id="PRO_5031311955" evidence="1">
    <location>
        <begin position="24"/>
        <end position="573"/>
    </location>
</feature>
<evidence type="ECO:0000313" key="3">
    <source>
        <dbReference type="EMBL" id="MBC2602759.1"/>
    </source>
</evidence>
<evidence type="ECO:0000259" key="2">
    <source>
        <dbReference type="Pfam" id="PF13472"/>
    </source>
</evidence>
<protein>
    <submittedName>
        <fullName evidence="3">Lysophospholipase</fullName>
    </submittedName>
</protein>
<dbReference type="Proteomes" id="UP000525652">
    <property type="component" value="Unassembled WGS sequence"/>
</dbReference>
<dbReference type="AlphaFoldDB" id="A0A7X1AZF0"/>
<keyword evidence="4" id="KW-1185">Reference proteome</keyword>
<dbReference type="Gene3D" id="2.60.120.260">
    <property type="entry name" value="Galactose-binding domain-like"/>
    <property type="match status" value="1"/>
</dbReference>
<dbReference type="SUPFAM" id="SSF49785">
    <property type="entry name" value="Galactose-binding domain-like"/>
    <property type="match status" value="1"/>
</dbReference>
<dbReference type="PANTHER" id="PTHR34407">
    <property type="entry name" value="EXPRESSED PROTEIN"/>
    <property type="match status" value="1"/>
</dbReference>